<evidence type="ECO:0000256" key="1">
    <source>
        <dbReference type="ARBA" id="ARBA00004141"/>
    </source>
</evidence>
<dbReference type="Proteomes" id="UP000184330">
    <property type="component" value="Unassembled WGS sequence"/>
</dbReference>
<feature type="transmembrane region" description="Helical" evidence="8">
    <location>
        <begin position="384"/>
        <end position="403"/>
    </location>
</feature>
<feature type="transmembrane region" description="Helical" evidence="8">
    <location>
        <begin position="700"/>
        <end position="716"/>
    </location>
</feature>
<feature type="transmembrane region" description="Helical" evidence="8">
    <location>
        <begin position="487"/>
        <end position="510"/>
    </location>
</feature>
<evidence type="ECO:0000256" key="6">
    <source>
        <dbReference type="ARBA" id="ARBA00023136"/>
    </source>
</evidence>
<keyword evidence="11" id="KW-1185">Reference proteome</keyword>
<name>A0A1L7WP04_9HELO</name>
<comment type="similarity">
    <text evidence="2">Belongs to the PC-esterase family. CASD1 subfamily.</text>
</comment>
<gene>
    <name evidence="10" type="ORF">PAC_04384</name>
</gene>
<evidence type="ECO:0000256" key="2">
    <source>
        <dbReference type="ARBA" id="ARBA00010666"/>
    </source>
</evidence>
<keyword evidence="5 8" id="KW-1133">Transmembrane helix</keyword>
<keyword evidence="6 8" id="KW-0472">Membrane</keyword>
<reference evidence="10 11" key="1">
    <citation type="submission" date="2016-03" db="EMBL/GenBank/DDBJ databases">
        <authorList>
            <person name="Ploux O."/>
        </authorList>
    </citation>
    <scope>NUCLEOTIDE SEQUENCE [LARGE SCALE GENOMIC DNA]</scope>
    <source>
        <strain evidence="10 11">UAMH 11012</strain>
    </source>
</reference>
<dbReference type="InterPro" id="IPR012419">
    <property type="entry name" value="Cas1_AcylTrans_dom"/>
</dbReference>
<dbReference type="GO" id="GO:0016020">
    <property type="term" value="C:membrane"/>
    <property type="evidence" value="ECO:0007669"/>
    <property type="project" value="UniProtKB-SubCell"/>
</dbReference>
<dbReference type="PANTHER" id="PTHR13533">
    <property type="entry name" value="N-ACETYLNEURAMINATE 9-O-ACETYLTRANSFERASE"/>
    <property type="match status" value="1"/>
</dbReference>
<dbReference type="GO" id="GO:0016740">
    <property type="term" value="F:transferase activity"/>
    <property type="evidence" value="ECO:0007669"/>
    <property type="project" value="UniProtKB-KW"/>
</dbReference>
<dbReference type="GO" id="GO:0005794">
    <property type="term" value="C:Golgi apparatus"/>
    <property type="evidence" value="ECO:0007669"/>
    <property type="project" value="UniProtKB-ARBA"/>
</dbReference>
<feature type="transmembrane region" description="Helical" evidence="8">
    <location>
        <begin position="423"/>
        <end position="439"/>
    </location>
</feature>
<sequence length="870" mass="99951">MARSTFKPPSTRDQIAATVERALQGTLALVILWVIYRYCWIDAADPFKCGALLNKGEWLDPGPRWNSRNPFQNWQPPGCIMHEYKKQDIQGCFYDRRLVFIGDSTTRQIFWAVAKKMDQEKAEEEIADMLDHNGKHEDLEFESSGVFVQFIWDPWLNSTGLNRELQKFSVISALEPTGATGESAALLLLGAPGLWYARHGQENFMKDFRDSVEHVIPYMDHTSGDLDNPPPSRSFNARQASPNMLLMAPIQVPRYEALSPSREETITPEKIDQMNDFLQQVSAHSEADIVWSYNLMTWNGRAQYEESGLHVIENVAHRKADVLLNLRCNAGPVSSKYPFSHTCCSNYTQPNGIQWVLILTGLLVLPLFLSVQRGHVARLRRFLPSGHILTALTIFCLVVCFCFYADRTQIFEKSHKQFRRREFLIACSAVGIAGLMSIRKSNSPISRDSGESTDQPFLSRDQTEEWKGWMQFIILIYHYTHGSKTLWIYEIVRILIASYLFITGFGHTMFFMKTGDYSLKRVATVLARLNLLSFVLPYMMRTDYLFYYFGSLVTFWFLVIYFTLKIGRGRNVNLWFLFGKIIVSAVLVTCFTMIPGVLEFVSSILSKTCAISWNVKEWRFRTSLDLYIVYIGMIIAALAVRRTQLKTEVVKPITLIDKAVQLSVTYQGSFKAISVALSLGLFPGFWALTRRSPDKEDYNWWQPYVSFIPIVCFVTLRNCHRFLRNYRSVVFAWVGRYSLETYILQYHIWLAGDTKGLLRLGLGNRWFEAAILTPIFFWVSWRTADATQILAAWILGSTKPSRRFSEGEKDSPYLLPKTQEGATSNEFELGAQEQRQGGGVKKFMGKAQESLKWRLSIILLLMWLANVSYQ</sequence>
<feature type="transmembrane region" description="Helical" evidence="8">
    <location>
        <begin position="355"/>
        <end position="372"/>
    </location>
</feature>
<evidence type="ECO:0000256" key="3">
    <source>
        <dbReference type="ARBA" id="ARBA00022679"/>
    </source>
</evidence>
<dbReference type="GO" id="GO:0005975">
    <property type="term" value="P:carbohydrate metabolic process"/>
    <property type="evidence" value="ECO:0007669"/>
    <property type="project" value="UniProtKB-ARBA"/>
</dbReference>
<organism evidence="10 11">
    <name type="scientific">Phialocephala subalpina</name>
    <dbReference type="NCBI Taxonomy" id="576137"/>
    <lineage>
        <taxon>Eukaryota</taxon>
        <taxon>Fungi</taxon>
        <taxon>Dikarya</taxon>
        <taxon>Ascomycota</taxon>
        <taxon>Pezizomycotina</taxon>
        <taxon>Leotiomycetes</taxon>
        <taxon>Helotiales</taxon>
        <taxon>Mollisiaceae</taxon>
        <taxon>Phialocephala</taxon>
        <taxon>Phialocephala fortinii species complex</taxon>
    </lineage>
</organism>
<dbReference type="OrthoDB" id="1932925at2759"/>
<proteinExistence type="inferred from homology"/>
<dbReference type="EMBL" id="FJOG01000005">
    <property type="protein sequence ID" value="CZR54500.1"/>
    <property type="molecule type" value="Genomic_DNA"/>
</dbReference>
<dbReference type="PANTHER" id="PTHR13533:SF1">
    <property type="entry name" value="N-ACETYLNEURAMINATE 9-O-ACETYLTRANSFERASE"/>
    <property type="match status" value="1"/>
</dbReference>
<feature type="domain" description="Cas1p 10 TM acyl transferase" evidence="9">
    <location>
        <begin position="386"/>
        <end position="799"/>
    </location>
</feature>
<feature type="transmembrane region" description="Helical" evidence="8">
    <location>
        <begin position="668"/>
        <end position="688"/>
    </location>
</feature>
<evidence type="ECO:0000256" key="8">
    <source>
        <dbReference type="SAM" id="Phobius"/>
    </source>
</evidence>
<comment type="subcellular location">
    <subcellularLocation>
        <location evidence="1">Membrane</location>
        <topology evidence="1">Multi-pass membrane protein</topology>
    </subcellularLocation>
</comment>
<feature type="transmembrane region" description="Helical" evidence="8">
    <location>
        <begin position="618"/>
        <end position="640"/>
    </location>
</feature>
<feature type="transmembrane region" description="Helical" evidence="8">
    <location>
        <begin position="576"/>
        <end position="598"/>
    </location>
</feature>
<dbReference type="AlphaFoldDB" id="A0A1L7WP04"/>
<accession>A0A1L7WP04</accession>
<keyword evidence="3" id="KW-0808">Transferase</keyword>
<keyword evidence="4 8" id="KW-0812">Transmembrane</keyword>
<evidence type="ECO:0000313" key="11">
    <source>
        <dbReference type="Proteomes" id="UP000184330"/>
    </source>
</evidence>
<evidence type="ECO:0000259" key="9">
    <source>
        <dbReference type="Pfam" id="PF07779"/>
    </source>
</evidence>
<protein>
    <recommendedName>
        <fullName evidence="9">Cas1p 10 TM acyl transferase domain-containing protein</fullName>
    </recommendedName>
</protein>
<dbReference type="Pfam" id="PF07779">
    <property type="entry name" value="Cas1_AcylT"/>
    <property type="match status" value="1"/>
</dbReference>
<feature type="transmembrane region" description="Helical" evidence="8">
    <location>
        <begin position="546"/>
        <end position="564"/>
    </location>
</feature>
<keyword evidence="7" id="KW-0325">Glycoprotein</keyword>
<evidence type="ECO:0000313" key="10">
    <source>
        <dbReference type="EMBL" id="CZR54500.1"/>
    </source>
</evidence>
<evidence type="ECO:0000256" key="4">
    <source>
        <dbReference type="ARBA" id="ARBA00022692"/>
    </source>
</evidence>
<evidence type="ECO:0000256" key="7">
    <source>
        <dbReference type="ARBA" id="ARBA00023180"/>
    </source>
</evidence>
<evidence type="ECO:0000256" key="5">
    <source>
        <dbReference type="ARBA" id="ARBA00022989"/>
    </source>
</evidence>